<comment type="caution">
    <text evidence="2">The sequence shown here is derived from an EMBL/GenBank/DDBJ whole genome shotgun (WGS) entry which is preliminary data.</text>
</comment>
<feature type="transmembrane region" description="Helical" evidence="1">
    <location>
        <begin position="45"/>
        <end position="67"/>
    </location>
</feature>
<keyword evidence="3" id="KW-1185">Reference proteome</keyword>
<name>A0A4Y8L3F1_9BACT</name>
<keyword evidence="1" id="KW-0812">Transmembrane</keyword>
<proteinExistence type="predicted"/>
<sequence length="81" mass="9125">MNIFTALYAIVIVYVSAFLFENYQKIETAALAVVSELGALQIANLWAYVMLGVVYLNIVYVFCKVMLRRGQTADKAKLEQV</sequence>
<evidence type="ECO:0000313" key="3">
    <source>
        <dbReference type="Proteomes" id="UP000297861"/>
    </source>
</evidence>
<dbReference type="STRING" id="1121485.GCA_000426485_00438"/>
<protein>
    <submittedName>
        <fullName evidence="2">Uncharacterized protein</fullName>
    </submittedName>
</protein>
<evidence type="ECO:0000256" key="1">
    <source>
        <dbReference type="SAM" id="Phobius"/>
    </source>
</evidence>
<keyword evidence="1" id="KW-1133">Transmembrane helix</keyword>
<gene>
    <name evidence="2" type="ORF">E2605_10530</name>
</gene>
<accession>A0A4Y8L3F1</accession>
<dbReference type="RefSeq" id="WP_026627721.1">
    <property type="nucleotide sequence ID" value="NZ_JAWZLG010000017.1"/>
</dbReference>
<reference evidence="2 3" key="1">
    <citation type="submission" date="2019-03" db="EMBL/GenBank/DDBJ databases">
        <title>San Antonio Military Medical Center submission to MRSN (WRAIR), pending publication.</title>
        <authorList>
            <person name="Blyth D.M."/>
            <person name="Mccarthy S.L."/>
            <person name="Schall S.E."/>
            <person name="Stam J.A."/>
            <person name="Ong A.C."/>
            <person name="Mcgann P.T."/>
        </authorList>
    </citation>
    <scope>NUCLEOTIDE SEQUENCE [LARGE SCALE GENOMIC DNA]</scope>
    <source>
        <strain evidence="2 3">MRSN571793</strain>
    </source>
</reference>
<organism evidence="2 3">
    <name type="scientific">Dysgonomonas capnocytophagoides</name>
    <dbReference type="NCBI Taxonomy" id="45254"/>
    <lineage>
        <taxon>Bacteria</taxon>
        <taxon>Pseudomonadati</taxon>
        <taxon>Bacteroidota</taxon>
        <taxon>Bacteroidia</taxon>
        <taxon>Bacteroidales</taxon>
        <taxon>Dysgonomonadaceae</taxon>
        <taxon>Dysgonomonas</taxon>
    </lineage>
</organism>
<dbReference type="Proteomes" id="UP000297861">
    <property type="component" value="Unassembled WGS sequence"/>
</dbReference>
<dbReference type="AlphaFoldDB" id="A0A4Y8L3F1"/>
<evidence type="ECO:0000313" key="2">
    <source>
        <dbReference type="EMBL" id="TFD96022.1"/>
    </source>
</evidence>
<keyword evidence="1" id="KW-0472">Membrane</keyword>
<dbReference type="EMBL" id="SOML01000006">
    <property type="protein sequence ID" value="TFD96022.1"/>
    <property type="molecule type" value="Genomic_DNA"/>
</dbReference>